<evidence type="ECO:0000313" key="3">
    <source>
        <dbReference type="EMBL" id="CAE8640259.1"/>
    </source>
</evidence>
<organism evidence="3 4">
    <name type="scientific">Polarella glacialis</name>
    <name type="common">Dinoflagellate</name>
    <dbReference type="NCBI Taxonomy" id="89957"/>
    <lineage>
        <taxon>Eukaryota</taxon>
        <taxon>Sar</taxon>
        <taxon>Alveolata</taxon>
        <taxon>Dinophyceae</taxon>
        <taxon>Suessiales</taxon>
        <taxon>Suessiaceae</taxon>
        <taxon>Polarella</taxon>
    </lineage>
</organism>
<evidence type="ECO:0000256" key="1">
    <source>
        <dbReference type="SAM" id="MobiDB-lite"/>
    </source>
</evidence>
<dbReference type="GO" id="GO:0043565">
    <property type="term" value="F:sequence-specific DNA binding"/>
    <property type="evidence" value="ECO:0007669"/>
    <property type="project" value="TreeGrafter"/>
</dbReference>
<evidence type="ECO:0000313" key="4">
    <source>
        <dbReference type="Proteomes" id="UP000654075"/>
    </source>
</evidence>
<evidence type="ECO:0000256" key="2">
    <source>
        <dbReference type="SAM" id="Phobius"/>
    </source>
</evidence>
<dbReference type="Proteomes" id="UP000654075">
    <property type="component" value="Unassembled WGS sequence"/>
</dbReference>
<feature type="compositionally biased region" description="Basic and acidic residues" evidence="1">
    <location>
        <begin position="609"/>
        <end position="624"/>
    </location>
</feature>
<reference evidence="3" key="1">
    <citation type="submission" date="2021-02" db="EMBL/GenBank/DDBJ databases">
        <authorList>
            <person name="Dougan E. K."/>
            <person name="Rhodes N."/>
            <person name="Thang M."/>
            <person name="Chan C."/>
        </authorList>
    </citation>
    <scope>NUCLEOTIDE SEQUENCE</scope>
</reference>
<dbReference type="GO" id="GO:0005634">
    <property type="term" value="C:nucleus"/>
    <property type="evidence" value="ECO:0007669"/>
    <property type="project" value="TreeGrafter"/>
</dbReference>
<dbReference type="PANTHER" id="PTHR14312:SF1">
    <property type="entry name" value="BASIC-LEUCINE ZIPPER TRANSCRIPTION FACTOR A"/>
    <property type="match status" value="1"/>
</dbReference>
<comment type="caution">
    <text evidence="3">The sequence shown here is derived from an EMBL/GenBank/DDBJ whole genome shotgun (WGS) entry which is preliminary data.</text>
</comment>
<feature type="region of interest" description="Disordered" evidence="1">
    <location>
        <begin position="604"/>
        <end position="651"/>
    </location>
</feature>
<keyword evidence="2" id="KW-1133">Transmembrane helix</keyword>
<sequence>MERDRGAACHLGICRPRPDRKFRKAVARKRAGSWLAFPVATAAIICTGFDLSACPSHLSFLPRPQACCPSKHGSIGRTNRFKQRVWCSSTGPSGATFQPEPLGLRTALRSQVPRRTSSPLVEAESSRDSVAAAALDFCSSSGSAVVVTVWPSGTSQLEEVRRWLIASGSRIVHSQPVSLSNRISELLLVMALYQGEEWLESNCWYHEQPLPDGPPASPYAGAKWKHALCFRNQDSRDPFVFVLDVSGASTSLWSDKYRVRSMLARRSGNPGNSCIHLTDDQRNVVGSSNRGSQTGGYSCDSSYAFACARTLFHPASLGWLNSVGADSALELGSSEFHQAWGTYCDWLLAHDPAVARSPDGNWNAAFPANAQCPPTSPKRQLFRSTASLRLRSLGKAESLEDVDDFDLESTDSEDEEYILSAPGWSWEFPLTAAEKQHRVLLLYDKEKAVVARERRSVEGQAAKLRTKLDAARSSNRHLKRERQAFYEESLRLRAQNEKLNDAMQELLIAQRKEHQQQEQLQKQLQHLKHMQEQLQLQQMEQHPQQLGSQQHLQQQRQLPEQQEQLQEQHQLQEHQRLQEQLQMQEHQRLQEQLQLQEHQKLQEQLQLQEHQRSQEQHQRQEHQRLQKQHQQQLHEQQSLRDQHPSHQEQQVPEIRIRVQQLRDEWQQQRQVPTVSLNLQEEHPQQEEPLAPEVGLLQQLLQTQDRHRSSSLSLGSLPCTPKSWLRSSLSCPSPCGGLAPDAGTRAGSGSSRAGNSSSSRASACSSSSSFALLRAAATRGSVSSVSWREAPVVSCIAFQSRSSGMRWRYGTGWEDLEAEQCLSLRRGEFITCLSGTQGTSRVLAGSLRILTSEGQEAVAGGLEGWDEAGADFVFRAEPGHEIVGLQVVDGRISGSKQLSLTCSRAPSFTDLRPGLRKM</sequence>
<dbReference type="AlphaFoldDB" id="A0A813HRX9"/>
<protein>
    <recommendedName>
        <fullName evidence="5">BZIP domain-containing protein</fullName>
    </recommendedName>
</protein>
<name>A0A813HRX9_POLGL</name>
<dbReference type="Gene3D" id="2.100.10.30">
    <property type="entry name" value="Jacalin-like lectin domain"/>
    <property type="match status" value="1"/>
</dbReference>
<feature type="region of interest" description="Disordered" evidence="1">
    <location>
        <begin position="741"/>
        <end position="761"/>
    </location>
</feature>
<dbReference type="OrthoDB" id="197794at2759"/>
<feature type="region of interest" description="Disordered" evidence="1">
    <location>
        <begin position="537"/>
        <end position="571"/>
    </location>
</feature>
<keyword evidence="2" id="KW-0812">Transmembrane</keyword>
<keyword evidence="4" id="KW-1185">Reference proteome</keyword>
<dbReference type="PANTHER" id="PTHR14312">
    <property type="entry name" value="CREB/ATF BZIP TRANSCRIPTION FACTOR"/>
    <property type="match status" value="1"/>
</dbReference>
<keyword evidence="2" id="KW-0472">Membrane</keyword>
<dbReference type="EMBL" id="CAJNNV010032530">
    <property type="protein sequence ID" value="CAE8640259.1"/>
    <property type="molecule type" value="Genomic_DNA"/>
</dbReference>
<feature type="compositionally biased region" description="Low complexity" evidence="1">
    <location>
        <begin position="537"/>
        <end position="569"/>
    </location>
</feature>
<gene>
    <name evidence="3" type="ORF">PGLA1383_LOCUS55161</name>
</gene>
<accession>A0A813HRX9</accession>
<evidence type="ECO:0008006" key="5">
    <source>
        <dbReference type="Google" id="ProtNLM"/>
    </source>
</evidence>
<proteinExistence type="predicted"/>
<dbReference type="InterPro" id="IPR036404">
    <property type="entry name" value="Jacalin-like_lectin_dom_sf"/>
</dbReference>
<feature type="transmembrane region" description="Helical" evidence="2">
    <location>
        <begin position="31"/>
        <end position="51"/>
    </location>
</feature>
<feature type="compositionally biased region" description="Basic and acidic residues" evidence="1">
    <location>
        <begin position="637"/>
        <end position="646"/>
    </location>
</feature>
<dbReference type="GO" id="GO:0010468">
    <property type="term" value="P:regulation of gene expression"/>
    <property type="evidence" value="ECO:0007669"/>
    <property type="project" value="TreeGrafter"/>
</dbReference>